<dbReference type="Proteomes" id="UP000475249">
    <property type="component" value="Unassembled WGS sequence"/>
</dbReference>
<dbReference type="InterPro" id="IPR028082">
    <property type="entry name" value="Peripla_BP_I"/>
</dbReference>
<evidence type="ECO:0000313" key="6">
    <source>
        <dbReference type="Proteomes" id="UP000475249"/>
    </source>
</evidence>
<keyword evidence="1" id="KW-0805">Transcription regulation</keyword>
<sequence>MSKKKYTIKDIAKLAGVSKGTVDRVLHNRGKVSQKAYEKVNEVLKKIDYHPNPIARNLKNNKVYGICVILPDPEIDPYWGPAQEGIVQASEEFIPFGVMIEPYFYHPNEAASFIEKSKEALGTNPDAILMAPLFQNESLKVLQKCQDEGKVLASFNNVIDRLHNENFIGQDLFQSGRVAASLIDKMLPAGKTVGIVHINLEPHMQQKEKGFKSYFTSHPEKELQIITQDLSTEVSTDFETQAIEFIKAHPELSALFITNSKAHMLVEVLQEIGADIIVVGYDLLDENIRHIKKGGIDFLIHQKPRSQAYLGIGQLADHFLFGKPIPSQKLLPIDVVTSENLKYYLN</sequence>
<dbReference type="SUPFAM" id="SSF47413">
    <property type="entry name" value="lambda repressor-like DNA-binding domains"/>
    <property type="match status" value="1"/>
</dbReference>
<proteinExistence type="predicted"/>
<dbReference type="Pfam" id="PF00356">
    <property type="entry name" value="LacI"/>
    <property type="match status" value="1"/>
</dbReference>
<dbReference type="GO" id="GO:0003700">
    <property type="term" value="F:DNA-binding transcription factor activity"/>
    <property type="evidence" value="ECO:0007669"/>
    <property type="project" value="TreeGrafter"/>
</dbReference>
<dbReference type="Gene3D" id="1.10.260.40">
    <property type="entry name" value="lambda repressor-like DNA-binding domains"/>
    <property type="match status" value="1"/>
</dbReference>
<comment type="caution">
    <text evidence="5">The sequence shown here is derived from an EMBL/GenBank/DDBJ whole genome shotgun (WGS) entry which is preliminary data.</text>
</comment>
<dbReference type="EMBL" id="WXYO01000001">
    <property type="protein sequence ID" value="NAS10473.1"/>
    <property type="molecule type" value="Genomic_DNA"/>
</dbReference>
<dbReference type="PROSITE" id="PS00356">
    <property type="entry name" value="HTH_LACI_1"/>
    <property type="match status" value="1"/>
</dbReference>
<dbReference type="Pfam" id="PF13407">
    <property type="entry name" value="Peripla_BP_4"/>
    <property type="match status" value="1"/>
</dbReference>
<evidence type="ECO:0000256" key="2">
    <source>
        <dbReference type="ARBA" id="ARBA00023125"/>
    </source>
</evidence>
<dbReference type="RefSeq" id="WP_161433283.1">
    <property type="nucleotide sequence ID" value="NZ_WXYO01000001.1"/>
</dbReference>
<dbReference type="SMART" id="SM00354">
    <property type="entry name" value="HTH_LACI"/>
    <property type="match status" value="1"/>
</dbReference>
<dbReference type="InterPro" id="IPR025997">
    <property type="entry name" value="SBP_2_dom"/>
</dbReference>
<gene>
    <name evidence="5" type="ORF">GTQ38_00565</name>
</gene>
<evidence type="ECO:0000259" key="4">
    <source>
        <dbReference type="PROSITE" id="PS50932"/>
    </source>
</evidence>
<evidence type="ECO:0000256" key="1">
    <source>
        <dbReference type="ARBA" id="ARBA00023015"/>
    </source>
</evidence>
<dbReference type="PANTHER" id="PTHR30146">
    <property type="entry name" value="LACI-RELATED TRANSCRIPTIONAL REPRESSOR"/>
    <property type="match status" value="1"/>
</dbReference>
<dbReference type="InterPro" id="IPR010982">
    <property type="entry name" value="Lambda_DNA-bd_dom_sf"/>
</dbReference>
<organism evidence="5 6">
    <name type="scientific">Poritiphilus flavus</name>
    <dbReference type="NCBI Taxonomy" id="2697053"/>
    <lineage>
        <taxon>Bacteria</taxon>
        <taxon>Pseudomonadati</taxon>
        <taxon>Bacteroidota</taxon>
        <taxon>Flavobacteriia</taxon>
        <taxon>Flavobacteriales</taxon>
        <taxon>Flavobacteriaceae</taxon>
        <taxon>Poritiphilus</taxon>
    </lineage>
</organism>
<keyword evidence="3" id="KW-0804">Transcription</keyword>
<keyword evidence="2" id="KW-0238">DNA-binding</keyword>
<dbReference type="CDD" id="cd06307">
    <property type="entry name" value="PBP1_sugar_binding"/>
    <property type="match status" value="1"/>
</dbReference>
<name>A0A6L9E7D2_9FLAO</name>
<dbReference type="Gene3D" id="3.40.50.2300">
    <property type="match status" value="2"/>
</dbReference>
<dbReference type="PRINTS" id="PR00036">
    <property type="entry name" value="HTHLACI"/>
</dbReference>
<evidence type="ECO:0000256" key="3">
    <source>
        <dbReference type="ARBA" id="ARBA00023163"/>
    </source>
</evidence>
<dbReference type="SUPFAM" id="SSF53822">
    <property type="entry name" value="Periplasmic binding protein-like I"/>
    <property type="match status" value="1"/>
</dbReference>
<accession>A0A6L9E7D2</accession>
<evidence type="ECO:0000313" key="5">
    <source>
        <dbReference type="EMBL" id="NAS10473.1"/>
    </source>
</evidence>
<dbReference type="PROSITE" id="PS50932">
    <property type="entry name" value="HTH_LACI_2"/>
    <property type="match status" value="1"/>
</dbReference>
<reference evidence="5 6" key="1">
    <citation type="submission" date="2020-01" db="EMBL/GenBank/DDBJ databases">
        <title>Bacteria diversity of Porities sp.</title>
        <authorList>
            <person name="Wang G."/>
        </authorList>
    </citation>
    <scope>NUCLEOTIDE SEQUENCE [LARGE SCALE GENOMIC DNA]</scope>
    <source>
        <strain evidence="5 6">R33</strain>
    </source>
</reference>
<dbReference type="PANTHER" id="PTHR30146:SF144">
    <property type="entry name" value="LACI-FAMILY TRANSCRIPTION REGULATOR"/>
    <property type="match status" value="1"/>
</dbReference>
<protein>
    <submittedName>
        <fullName evidence="5">Substrate-binding domain-containing protein</fullName>
    </submittedName>
</protein>
<dbReference type="GO" id="GO:0000976">
    <property type="term" value="F:transcription cis-regulatory region binding"/>
    <property type="evidence" value="ECO:0007669"/>
    <property type="project" value="TreeGrafter"/>
</dbReference>
<keyword evidence="6" id="KW-1185">Reference proteome</keyword>
<feature type="domain" description="HTH lacI-type" evidence="4">
    <location>
        <begin position="6"/>
        <end position="60"/>
    </location>
</feature>
<dbReference type="InterPro" id="IPR000843">
    <property type="entry name" value="HTH_LacI"/>
</dbReference>
<dbReference type="CDD" id="cd01392">
    <property type="entry name" value="HTH_LacI"/>
    <property type="match status" value="1"/>
</dbReference>
<dbReference type="AlphaFoldDB" id="A0A6L9E7D2"/>